<name>A0AC60P0H3_IXOPE</name>
<gene>
    <name evidence="1" type="ORF">HPB47_010071</name>
</gene>
<reference evidence="1 2" key="1">
    <citation type="journal article" date="2020" name="Cell">
        <title>Large-Scale Comparative Analyses of Tick Genomes Elucidate Their Genetic Diversity and Vector Capacities.</title>
        <authorList>
            <consortium name="Tick Genome and Microbiome Consortium (TIGMIC)"/>
            <person name="Jia N."/>
            <person name="Wang J."/>
            <person name="Shi W."/>
            <person name="Du L."/>
            <person name="Sun Y."/>
            <person name="Zhan W."/>
            <person name="Jiang J.F."/>
            <person name="Wang Q."/>
            <person name="Zhang B."/>
            <person name="Ji P."/>
            <person name="Bell-Sakyi L."/>
            <person name="Cui X.M."/>
            <person name="Yuan T.T."/>
            <person name="Jiang B.G."/>
            <person name="Yang W.F."/>
            <person name="Lam T.T."/>
            <person name="Chang Q.C."/>
            <person name="Ding S.J."/>
            <person name="Wang X.J."/>
            <person name="Zhu J.G."/>
            <person name="Ruan X.D."/>
            <person name="Zhao L."/>
            <person name="Wei J.T."/>
            <person name="Ye R.Z."/>
            <person name="Que T.C."/>
            <person name="Du C.H."/>
            <person name="Zhou Y.H."/>
            <person name="Cheng J.X."/>
            <person name="Dai P.F."/>
            <person name="Guo W.B."/>
            <person name="Han X.H."/>
            <person name="Huang E.J."/>
            <person name="Li L.F."/>
            <person name="Wei W."/>
            <person name="Gao Y.C."/>
            <person name="Liu J.Z."/>
            <person name="Shao H.Z."/>
            <person name="Wang X."/>
            <person name="Wang C.C."/>
            <person name="Yang T.C."/>
            <person name="Huo Q.B."/>
            <person name="Li W."/>
            <person name="Chen H.Y."/>
            <person name="Chen S.E."/>
            <person name="Zhou L.G."/>
            <person name="Ni X.B."/>
            <person name="Tian J.H."/>
            <person name="Sheng Y."/>
            <person name="Liu T."/>
            <person name="Pan Y.S."/>
            <person name="Xia L.Y."/>
            <person name="Li J."/>
            <person name="Zhao F."/>
            <person name="Cao W.C."/>
        </authorList>
    </citation>
    <scope>NUCLEOTIDE SEQUENCE [LARGE SCALE GENOMIC DNA]</scope>
    <source>
        <strain evidence="1">Iper-2018</strain>
    </source>
</reference>
<accession>A0AC60P0H3</accession>
<comment type="caution">
    <text evidence="1">The sequence shown here is derived from an EMBL/GenBank/DDBJ whole genome shotgun (WGS) entry which is preliminary data.</text>
</comment>
<evidence type="ECO:0000313" key="1">
    <source>
        <dbReference type="EMBL" id="KAG0412790.1"/>
    </source>
</evidence>
<keyword evidence="2" id="KW-1185">Reference proteome</keyword>
<dbReference type="EMBL" id="JABSTQ010011322">
    <property type="protein sequence ID" value="KAG0412790.1"/>
    <property type="molecule type" value="Genomic_DNA"/>
</dbReference>
<evidence type="ECO:0000313" key="2">
    <source>
        <dbReference type="Proteomes" id="UP000805193"/>
    </source>
</evidence>
<proteinExistence type="predicted"/>
<sequence>MFYAPNFLRLMFQKPRRVQKVSRVAVRAAFIASIFSSGAASNEPKEKHTRVDKKKKKRGTSSWPTLPVLLGAEPLSRNPVCLVRQTVHIFRVTAPRRADDARRHRHPSCPWSLYSPRPSHLARD</sequence>
<dbReference type="Proteomes" id="UP000805193">
    <property type="component" value="Unassembled WGS sequence"/>
</dbReference>
<protein>
    <submittedName>
        <fullName evidence="1">Uncharacterized protein</fullName>
    </submittedName>
</protein>
<organism evidence="1 2">
    <name type="scientific">Ixodes persulcatus</name>
    <name type="common">Taiga tick</name>
    <dbReference type="NCBI Taxonomy" id="34615"/>
    <lineage>
        <taxon>Eukaryota</taxon>
        <taxon>Metazoa</taxon>
        <taxon>Ecdysozoa</taxon>
        <taxon>Arthropoda</taxon>
        <taxon>Chelicerata</taxon>
        <taxon>Arachnida</taxon>
        <taxon>Acari</taxon>
        <taxon>Parasitiformes</taxon>
        <taxon>Ixodida</taxon>
        <taxon>Ixodoidea</taxon>
        <taxon>Ixodidae</taxon>
        <taxon>Ixodinae</taxon>
        <taxon>Ixodes</taxon>
    </lineage>
</organism>